<dbReference type="InterPro" id="IPR010872">
    <property type="entry name" value="MDMPI_C-term_domain"/>
</dbReference>
<dbReference type="Pfam" id="PF07398">
    <property type="entry name" value="MDMPI_C"/>
    <property type="match status" value="1"/>
</dbReference>
<protein>
    <submittedName>
        <fullName evidence="4">Uncharacterized protein (TIGR03083 family)</fullName>
    </submittedName>
</protein>
<evidence type="ECO:0000259" key="3">
    <source>
        <dbReference type="Pfam" id="PF11716"/>
    </source>
</evidence>
<dbReference type="PANTHER" id="PTHR40758:SF1">
    <property type="entry name" value="CONSERVED PROTEIN"/>
    <property type="match status" value="1"/>
</dbReference>
<reference evidence="4 5" key="1">
    <citation type="submission" date="2019-06" db="EMBL/GenBank/DDBJ databases">
        <title>Sequencing the genomes of 1000 actinobacteria strains.</title>
        <authorList>
            <person name="Klenk H.-P."/>
        </authorList>
    </citation>
    <scope>NUCLEOTIDE SEQUENCE [LARGE SCALE GENOMIC DNA]</scope>
    <source>
        <strain evidence="4 5">DSM 43866</strain>
    </source>
</reference>
<dbReference type="Pfam" id="PF11716">
    <property type="entry name" value="MDMPI_N"/>
    <property type="match status" value="1"/>
</dbReference>
<dbReference type="Proteomes" id="UP000320239">
    <property type="component" value="Unassembled WGS sequence"/>
</dbReference>
<proteinExistence type="predicted"/>
<keyword evidence="5" id="KW-1185">Reference proteome</keyword>
<dbReference type="InterPro" id="IPR034660">
    <property type="entry name" value="DinB/YfiT-like"/>
</dbReference>
<evidence type="ECO:0000313" key="5">
    <source>
        <dbReference type="Proteomes" id="UP000320239"/>
    </source>
</evidence>
<comment type="caution">
    <text evidence="4">The sequence shown here is derived from an EMBL/GenBank/DDBJ whole genome shotgun (WGS) entry which is preliminary data.</text>
</comment>
<evidence type="ECO:0000256" key="1">
    <source>
        <dbReference type="SAM" id="MobiDB-lite"/>
    </source>
</evidence>
<feature type="domain" description="Mycothiol-dependent maleylpyruvate isomerase metal-binding" evidence="3">
    <location>
        <begin position="73"/>
        <end position="186"/>
    </location>
</feature>
<dbReference type="InterPro" id="IPR024344">
    <property type="entry name" value="MDMPI_metal-binding"/>
</dbReference>
<gene>
    <name evidence="4" type="ORF">FHX34_105567</name>
</gene>
<feature type="region of interest" description="Disordered" evidence="1">
    <location>
        <begin position="26"/>
        <end position="62"/>
    </location>
</feature>
<evidence type="ECO:0000259" key="2">
    <source>
        <dbReference type="Pfam" id="PF07398"/>
    </source>
</evidence>
<accession>A0A561VM44</accession>
<dbReference type="GO" id="GO:0046872">
    <property type="term" value="F:metal ion binding"/>
    <property type="evidence" value="ECO:0007669"/>
    <property type="project" value="InterPro"/>
</dbReference>
<dbReference type="SUPFAM" id="SSF109854">
    <property type="entry name" value="DinB/YfiT-like putative metalloenzymes"/>
    <property type="match status" value="1"/>
</dbReference>
<organism evidence="4 5">
    <name type="scientific">Actinoplanes teichomyceticus</name>
    <dbReference type="NCBI Taxonomy" id="1867"/>
    <lineage>
        <taxon>Bacteria</taxon>
        <taxon>Bacillati</taxon>
        <taxon>Actinomycetota</taxon>
        <taxon>Actinomycetes</taxon>
        <taxon>Micromonosporales</taxon>
        <taxon>Micromonosporaceae</taxon>
        <taxon>Actinoplanes</taxon>
    </lineage>
</organism>
<sequence length="287" mass="31039">MCGGRAHTYHLSHTWLGRVAQAASATRPAYRTEPAGGGSPRRDLDGPAAPRPGHRRTSARGRVPAHGLDYLTLLRHELAAFQERLSGDLTAPVGHCGRWTLRDLAEHVGQGNLWVVAAVRERHGAHEPPPAPADIVAWFAATSRLLAETLAVDPATGAWTFAPPRTVGFWRRRRWLETLVHRWDAQRALGVPDELDAVQCADGVAEVVEVFVPRQVRLGRMPAPAAAVRFTATDLGTSWTIGPGEPVAALRGTAPELLLALWNRLPWTRLAGDAGRARAVLPGPLVP</sequence>
<name>A0A561VM44_ACTTI</name>
<dbReference type="GO" id="GO:0005886">
    <property type="term" value="C:plasma membrane"/>
    <property type="evidence" value="ECO:0007669"/>
    <property type="project" value="TreeGrafter"/>
</dbReference>
<feature type="domain" description="MDMPI C-terminal" evidence="2">
    <location>
        <begin position="200"/>
        <end position="277"/>
    </location>
</feature>
<dbReference type="PANTHER" id="PTHR40758">
    <property type="entry name" value="CONSERVED PROTEIN"/>
    <property type="match status" value="1"/>
</dbReference>
<dbReference type="AlphaFoldDB" id="A0A561VM44"/>
<dbReference type="InterPro" id="IPR017517">
    <property type="entry name" value="Maleyloyr_isom"/>
</dbReference>
<dbReference type="NCBIfam" id="TIGR03083">
    <property type="entry name" value="maleylpyruvate isomerase family mycothiol-dependent enzyme"/>
    <property type="match status" value="1"/>
</dbReference>
<evidence type="ECO:0000313" key="4">
    <source>
        <dbReference type="EMBL" id="TWG12699.1"/>
    </source>
</evidence>
<dbReference type="RefSeq" id="WP_239082376.1">
    <property type="nucleotide sequence ID" value="NZ_BOMX01000088.1"/>
</dbReference>
<dbReference type="EMBL" id="VIWY01000005">
    <property type="protein sequence ID" value="TWG12699.1"/>
    <property type="molecule type" value="Genomic_DNA"/>
</dbReference>